<feature type="transmembrane region" description="Helical" evidence="1">
    <location>
        <begin position="201"/>
        <end position="218"/>
    </location>
</feature>
<dbReference type="Gramene" id="QL01p009460:mrna">
    <property type="protein sequence ID" value="QL01p009460:mrna"/>
    <property type="gene ID" value="QL01p009460"/>
</dbReference>
<dbReference type="EnsemblPlants" id="QL01p009460:mrna">
    <property type="protein sequence ID" value="QL01p009460:mrna"/>
    <property type="gene ID" value="QL01p009460"/>
</dbReference>
<feature type="transmembrane region" description="Helical" evidence="1">
    <location>
        <begin position="255"/>
        <end position="278"/>
    </location>
</feature>
<dbReference type="Proteomes" id="UP000594261">
    <property type="component" value="Chromosome 1"/>
</dbReference>
<feature type="domain" description="PGG" evidence="2">
    <location>
        <begin position="196"/>
        <end position="270"/>
    </location>
</feature>
<evidence type="ECO:0000313" key="4">
    <source>
        <dbReference type="Proteomes" id="UP000594261"/>
    </source>
</evidence>
<keyword evidence="1" id="KW-0812">Transmembrane</keyword>
<dbReference type="PANTHER" id="PTHR24128:SF24">
    <property type="entry name" value="ANKYRIN REPEAT PROTEIN"/>
    <property type="match status" value="1"/>
</dbReference>
<evidence type="ECO:0000313" key="3">
    <source>
        <dbReference type="EnsemblPlants" id="QL01p009460:mrna"/>
    </source>
</evidence>
<dbReference type="InterPro" id="IPR036770">
    <property type="entry name" value="Ankyrin_rpt-contain_sf"/>
</dbReference>
<dbReference type="InParanoid" id="A0A7N2KLH5"/>
<reference evidence="3 4" key="1">
    <citation type="journal article" date="2016" name="G3 (Bethesda)">
        <title>First Draft Assembly and Annotation of the Genome of a California Endemic Oak Quercus lobata Nee (Fagaceae).</title>
        <authorList>
            <person name="Sork V.L."/>
            <person name="Fitz-Gibbon S.T."/>
            <person name="Puiu D."/>
            <person name="Crepeau M."/>
            <person name="Gugger P.F."/>
            <person name="Sherman R."/>
            <person name="Stevens K."/>
            <person name="Langley C.H."/>
            <person name="Pellegrini M."/>
            <person name="Salzberg S.L."/>
        </authorList>
    </citation>
    <scope>NUCLEOTIDE SEQUENCE [LARGE SCALE GENOMIC DNA]</scope>
    <source>
        <strain evidence="3 4">cv. SW786</strain>
    </source>
</reference>
<dbReference type="PANTHER" id="PTHR24128">
    <property type="entry name" value="HOMEOBOX PROTEIN WARIAI"/>
    <property type="match status" value="1"/>
</dbReference>
<reference evidence="3" key="2">
    <citation type="submission" date="2021-01" db="UniProtKB">
        <authorList>
            <consortium name="EnsemblPlants"/>
        </authorList>
    </citation>
    <scope>IDENTIFICATION</scope>
</reference>
<keyword evidence="4" id="KW-1185">Reference proteome</keyword>
<evidence type="ECO:0000256" key="1">
    <source>
        <dbReference type="SAM" id="Phobius"/>
    </source>
</evidence>
<proteinExistence type="predicted"/>
<dbReference type="InterPro" id="IPR026961">
    <property type="entry name" value="PGG_dom"/>
</dbReference>
<dbReference type="Gene3D" id="1.25.40.20">
    <property type="entry name" value="Ankyrin repeat-containing domain"/>
    <property type="match status" value="1"/>
</dbReference>
<dbReference type="SUPFAM" id="SSF48403">
    <property type="entry name" value="Ankyrin repeat"/>
    <property type="match status" value="1"/>
</dbReference>
<dbReference type="KEGG" id="qlo:115994758"/>
<keyword evidence="1" id="KW-1133">Transmembrane helix</keyword>
<name>A0A7N2KLH5_QUELO</name>
<gene>
    <name evidence="3" type="primary">LOC115994758</name>
</gene>
<dbReference type="AlphaFoldDB" id="A0A7N2KLH5"/>
<accession>A0A7N2KLH5</accession>
<evidence type="ECO:0000259" key="2">
    <source>
        <dbReference type="Pfam" id="PF13962"/>
    </source>
</evidence>
<dbReference type="OMA" id="HVAVENH"/>
<dbReference type="RefSeq" id="XP_030974865.1">
    <property type="nucleotide sequence ID" value="XM_031119005.1"/>
</dbReference>
<dbReference type="EMBL" id="LRBV02000001">
    <property type="status" value="NOT_ANNOTATED_CDS"/>
    <property type="molecule type" value="Genomic_DNA"/>
</dbReference>
<dbReference type="Pfam" id="PF13962">
    <property type="entry name" value="PGG"/>
    <property type="match status" value="1"/>
</dbReference>
<feature type="transmembrane region" description="Helical" evidence="1">
    <location>
        <begin position="285"/>
        <end position="308"/>
    </location>
</feature>
<protein>
    <recommendedName>
        <fullName evidence="2">PGG domain-containing protein</fullName>
    </recommendedName>
</protein>
<sequence>MDERIQRLNGIAQQGDIDAFYNIIQEDVKLLEHIDEFPFVDTFLHISASAGHFPFSLEMMILKPSFVSKRNLDGYTPIYLALLNRHTEMAVRHLLTWRGKSRHVLVWGRRSFNVNENNIEGQTALDMYILQQGQTQEGDNGEMRVILDGAGALTASSMSIPTVTSSYYTLYLRLPVICERAKLLLLSNQVMKRITDEKRNALLVVAALLVTVTYQAAITPPGGLWQDDLFGPNTTDTFFHREYYLLKLNTTAAHIAGSAIATTSELFLFFFFNSLIFVLSNAPDWTAFIVLFLPIIALMVPLAAALFFKALPFARKGIRALRNLVRND</sequence>
<organism evidence="3 4">
    <name type="scientific">Quercus lobata</name>
    <name type="common">Valley oak</name>
    <dbReference type="NCBI Taxonomy" id="97700"/>
    <lineage>
        <taxon>Eukaryota</taxon>
        <taxon>Viridiplantae</taxon>
        <taxon>Streptophyta</taxon>
        <taxon>Embryophyta</taxon>
        <taxon>Tracheophyta</taxon>
        <taxon>Spermatophyta</taxon>
        <taxon>Magnoliopsida</taxon>
        <taxon>eudicotyledons</taxon>
        <taxon>Gunneridae</taxon>
        <taxon>Pentapetalae</taxon>
        <taxon>rosids</taxon>
        <taxon>fabids</taxon>
        <taxon>Fagales</taxon>
        <taxon>Fagaceae</taxon>
        <taxon>Quercus</taxon>
    </lineage>
</organism>
<dbReference type="OrthoDB" id="10423945at2759"/>
<dbReference type="GeneID" id="115994758"/>
<keyword evidence="1" id="KW-0472">Membrane</keyword>